<sequence length="391" mass="45285">MTTLLAKPCQSGKTFELLNKTTKLIENNSKAIHIVLTDNSLIQLEQLHTRIENVTNEGVIVLSADYDISNREIQKRLCDNSVKYIILCANMTQINKTDKIIRSMLNVNIRNCQGKTFYIWIDEGDKIAEPANIKVLDKWAEYENVKKICYITATPYSLIVRYGKMNVMKVKFIYNTKTYSKWSDCRVITQKETNNPNLYVKKAFEEKEPYSGQVWFIAPGNLCDTHDDITKFLNRRDFYVLTINVYGEFLTTPSRKEIPLEGKGALSDRISFLYKKYNLKNELFAIVGYSRIGRGITIQSSTVLITHAVFPTTPVSNAITYQLAGRLCGSYKQYSKYKRPWVFCTKEFNKIAFESEEIIIQIAKLMSVDLKKYDQLEEKAEKKYINTRKIK</sequence>
<protein>
    <recommendedName>
        <fullName evidence="2">Helicase ATP-binding domain-containing protein</fullName>
    </recommendedName>
</protein>
<accession>A0A6C0LIW0</accession>
<dbReference type="InterPro" id="IPR027417">
    <property type="entry name" value="P-loop_NTPase"/>
</dbReference>
<evidence type="ECO:0000313" key="1">
    <source>
        <dbReference type="EMBL" id="QHU30447.1"/>
    </source>
</evidence>
<dbReference type="EMBL" id="MN740509">
    <property type="protein sequence ID" value="QHU30447.1"/>
    <property type="molecule type" value="Genomic_DNA"/>
</dbReference>
<reference evidence="1" key="1">
    <citation type="journal article" date="2020" name="Nature">
        <title>Giant virus diversity and host interactions through global metagenomics.</title>
        <authorList>
            <person name="Schulz F."/>
            <person name="Roux S."/>
            <person name="Paez-Espino D."/>
            <person name="Jungbluth S."/>
            <person name="Walsh D.A."/>
            <person name="Denef V.J."/>
            <person name="McMahon K.D."/>
            <person name="Konstantinidis K.T."/>
            <person name="Eloe-Fadrosh E.A."/>
            <person name="Kyrpides N.C."/>
            <person name="Woyke T."/>
        </authorList>
    </citation>
    <scope>NUCLEOTIDE SEQUENCE</scope>
    <source>
        <strain evidence="1">GVMAG-M-3300027833-19</strain>
    </source>
</reference>
<dbReference type="SUPFAM" id="SSF52540">
    <property type="entry name" value="P-loop containing nucleoside triphosphate hydrolases"/>
    <property type="match status" value="1"/>
</dbReference>
<dbReference type="AlphaFoldDB" id="A0A6C0LIW0"/>
<organism evidence="1">
    <name type="scientific">viral metagenome</name>
    <dbReference type="NCBI Taxonomy" id="1070528"/>
    <lineage>
        <taxon>unclassified sequences</taxon>
        <taxon>metagenomes</taxon>
        <taxon>organismal metagenomes</taxon>
    </lineage>
</organism>
<name>A0A6C0LIW0_9ZZZZ</name>
<evidence type="ECO:0008006" key="2">
    <source>
        <dbReference type="Google" id="ProtNLM"/>
    </source>
</evidence>
<dbReference type="Gene3D" id="3.40.50.300">
    <property type="entry name" value="P-loop containing nucleotide triphosphate hydrolases"/>
    <property type="match status" value="1"/>
</dbReference>
<proteinExistence type="predicted"/>